<reference evidence="1 2" key="1">
    <citation type="journal article" date="2015" name="Stand. Genomic Sci.">
        <title>Genomic Encyclopedia of Bacterial and Archaeal Type Strains, Phase III: the genomes of soil and plant-associated and newly described type strains.</title>
        <authorList>
            <person name="Whitman W.B."/>
            <person name="Woyke T."/>
            <person name="Klenk H.P."/>
            <person name="Zhou Y."/>
            <person name="Lilburn T.G."/>
            <person name="Beck B.J."/>
            <person name="De Vos P."/>
            <person name="Vandamme P."/>
            <person name="Eisen J.A."/>
            <person name="Garrity G."/>
            <person name="Hugenholtz P."/>
            <person name="Kyrpides N.C."/>
        </authorList>
    </citation>
    <scope>NUCLEOTIDE SEQUENCE [LARGE SCALE GENOMIC DNA]</scope>
    <source>
        <strain evidence="1 2">CGMCC 1.6855</strain>
    </source>
</reference>
<gene>
    <name evidence="1" type="ORF">IQ31_03757</name>
</gene>
<dbReference type="EMBL" id="VLKR01000022">
    <property type="protein sequence ID" value="TWI17315.1"/>
    <property type="molecule type" value="Genomic_DNA"/>
</dbReference>
<name>A0A562MBK2_9SPHI</name>
<evidence type="ECO:0000313" key="1">
    <source>
        <dbReference type="EMBL" id="TWI17315.1"/>
    </source>
</evidence>
<dbReference type="AlphaFoldDB" id="A0A562MBK2"/>
<proteinExistence type="predicted"/>
<dbReference type="Proteomes" id="UP000315908">
    <property type="component" value="Unassembled WGS sequence"/>
</dbReference>
<sequence length="68" mass="7691">MINLFMNLLSNPLSILLSTLLLINSLPSKGQYLEPIKKDHKLKTQLDTIVNRCVVDYLSNNNTFSVSI</sequence>
<protein>
    <submittedName>
        <fullName evidence="1">Uncharacterized protein</fullName>
    </submittedName>
</protein>
<evidence type="ECO:0000313" key="2">
    <source>
        <dbReference type="Proteomes" id="UP000315908"/>
    </source>
</evidence>
<comment type="caution">
    <text evidence="1">The sequence shown here is derived from an EMBL/GenBank/DDBJ whole genome shotgun (WGS) entry which is preliminary data.</text>
</comment>
<accession>A0A562MBK2</accession>
<organism evidence="1 2">
    <name type="scientific">Sphingobacterium siyangense</name>
    <dbReference type="NCBI Taxonomy" id="459529"/>
    <lineage>
        <taxon>Bacteria</taxon>
        <taxon>Pseudomonadati</taxon>
        <taxon>Bacteroidota</taxon>
        <taxon>Sphingobacteriia</taxon>
        <taxon>Sphingobacteriales</taxon>
        <taxon>Sphingobacteriaceae</taxon>
        <taxon>Sphingobacterium</taxon>
    </lineage>
</organism>